<dbReference type="RefSeq" id="WP_047251760.1">
    <property type="nucleotide sequence ID" value="NZ_CP011367.1"/>
</dbReference>
<dbReference type="Gene3D" id="1.10.1040.10">
    <property type="entry name" value="N-(1-d-carboxylethyl)-l-norvaline Dehydrogenase, domain 2"/>
    <property type="match status" value="1"/>
</dbReference>
<organism evidence="6 7">
    <name type="scientific">Thioalkalivibrio versutus</name>
    <dbReference type="NCBI Taxonomy" id="106634"/>
    <lineage>
        <taxon>Bacteria</taxon>
        <taxon>Pseudomonadati</taxon>
        <taxon>Pseudomonadota</taxon>
        <taxon>Gammaproteobacteria</taxon>
        <taxon>Chromatiales</taxon>
        <taxon>Ectothiorhodospiraceae</taxon>
        <taxon>Thioalkalivibrio</taxon>
    </lineage>
</organism>
<feature type="active site" evidence="3">
    <location>
        <position position="154"/>
    </location>
</feature>
<dbReference type="EMBL" id="CP011367">
    <property type="protein sequence ID" value="AKJ96178.1"/>
    <property type="molecule type" value="Genomic_DNA"/>
</dbReference>
<dbReference type="Pfam" id="PF14833">
    <property type="entry name" value="NAD_binding_11"/>
    <property type="match status" value="1"/>
</dbReference>
<feature type="domain" description="6-phosphogluconate dehydrogenase NADP-binding" evidence="4">
    <location>
        <begin position="1"/>
        <end position="141"/>
    </location>
</feature>
<dbReference type="PANTHER" id="PTHR43580">
    <property type="entry name" value="OXIDOREDUCTASE GLYR1-RELATED"/>
    <property type="match status" value="1"/>
</dbReference>
<dbReference type="InterPro" id="IPR008927">
    <property type="entry name" value="6-PGluconate_DH-like_C_sf"/>
</dbReference>
<sequence>MGLRLLQAGFPVVAYNRTVARASDLAAEGVTVHSSPAAAVAEADVLVLMLSDAAAIHAVLDALPAGALDGRCVIQMATILPAESRALAERVRGAGACYLEAPVLGSIPEARDGRLLIMAGADREADFARAQSVLAALGETPRHVGSVGQGAALKLAFNQLIASLTAAFSLSLGLVRREGVAVDTFMEILRDSALYAPTFDKKLGKMVSGDFGTANFPVKHLLKDVRLTERAVEDAHLVGPWLPLLADLLDRAREQGLADADYSAIYTTIAPENAGQ</sequence>
<dbReference type="Gene3D" id="3.40.50.720">
    <property type="entry name" value="NAD(P)-binding Rossmann-like Domain"/>
    <property type="match status" value="1"/>
</dbReference>
<protein>
    <submittedName>
        <fullName evidence="6">3-hydroxyacid dehydrogenase</fullName>
    </submittedName>
</protein>
<dbReference type="PIRSF" id="PIRSF000103">
    <property type="entry name" value="HIBADH"/>
    <property type="match status" value="1"/>
</dbReference>
<dbReference type="InterPro" id="IPR029154">
    <property type="entry name" value="HIBADH-like_NADP-bd"/>
</dbReference>
<evidence type="ECO:0000256" key="1">
    <source>
        <dbReference type="ARBA" id="ARBA00023002"/>
    </source>
</evidence>
<name>A0A0G3G4L8_9GAMM</name>
<dbReference type="InterPro" id="IPR036291">
    <property type="entry name" value="NAD(P)-bd_dom_sf"/>
</dbReference>
<evidence type="ECO:0000256" key="3">
    <source>
        <dbReference type="PIRSR" id="PIRSR000103-1"/>
    </source>
</evidence>
<keyword evidence="1" id="KW-0560">Oxidoreductase</keyword>
<dbReference type="GO" id="GO:0016491">
    <property type="term" value="F:oxidoreductase activity"/>
    <property type="evidence" value="ECO:0007669"/>
    <property type="project" value="UniProtKB-KW"/>
</dbReference>
<evidence type="ECO:0000313" key="7">
    <source>
        <dbReference type="Proteomes" id="UP000064201"/>
    </source>
</evidence>
<gene>
    <name evidence="6" type="ORF">TVD_12775</name>
</gene>
<dbReference type="AlphaFoldDB" id="A0A0G3G4L8"/>
<dbReference type="KEGG" id="tvr:TVD_12775"/>
<dbReference type="InterPro" id="IPR006115">
    <property type="entry name" value="6PGDH_NADP-bd"/>
</dbReference>
<dbReference type="PATRIC" id="fig|106634.4.peg.2603"/>
<dbReference type="PANTHER" id="PTHR43580:SF9">
    <property type="entry name" value="GLYOXYLATE_SUCCINIC SEMIALDEHYDE REDUCTASE 1"/>
    <property type="match status" value="1"/>
</dbReference>
<dbReference type="GO" id="GO:0051287">
    <property type="term" value="F:NAD binding"/>
    <property type="evidence" value="ECO:0007669"/>
    <property type="project" value="InterPro"/>
</dbReference>
<keyword evidence="2" id="KW-0520">NAD</keyword>
<evidence type="ECO:0000259" key="5">
    <source>
        <dbReference type="Pfam" id="PF14833"/>
    </source>
</evidence>
<dbReference type="InterPro" id="IPR013328">
    <property type="entry name" value="6PGD_dom2"/>
</dbReference>
<dbReference type="SUPFAM" id="SSF51735">
    <property type="entry name" value="NAD(P)-binding Rossmann-fold domains"/>
    <property type="match status" value="1"/>
</dbReference>
<dbReference type="Proteomes" id="UP000064201">
    <property type="component" value="Chromosome"/>
</dbReference>
<dbReference type="GO" id="GO:0050661">
    <property type="term" value="F:NADP binding"/>
    <property type="evidence" value="ECO:0007669"/>
    <property type="project" value="InterPro"/>
</dbReference>
<evidence type="ECO:0000313" key="6">
    <source>
        <dbReference type="EMBL" id="AKJ96178.1"/>
    </source>
</evidence>
<proteinExistence type="predicted"/>
<dbReference type="Pfam" id="PF03446">
    <property type="entry name" value="NAD_binding_2"/>
    <property type="match status" value="1"/>
</dbReference>
<dbReference type="InterPro" id="IPR015815">
    <property type="entry name" value="HIBADH-related"/>
</dbReference>
<dbReference type="SUPFAM" id="SSF48179">
    <property type="entry name" value="6-phosphogluconate dehydrogenase C-terminal domain-like"/>
    <property type="match status" value="1"/>
</dbReference>
<dbReference type="STRING" id="106634.TVD_12775"/>
<dbReference type="InterPro" id="IPR051265">
    <property type="entry name" value="HIBADH-related_NP60_sf"/>
</dbReference>
<evidence type="ECO:0000259" key="4">
    <source>
        <dbReference type="Pfam" id="PF03446"/>
    </source>
</evidence>
<reference evidence="6 7" key="1">
    <citation type="submission" date="2015-04" db="EMBL/GenBank/DDBJ databases">
        <title>Complete Sequence for the Genome of the Thioalkalivibrio versutus D301.</title>
        <authorList>
            <person name="Mu T."/>
            <person name="Zhou J."/>
            <person name="Xu X."/>
        </authorList>
    </citation>
    <scope>NUCLEOTIDE SEQUENCE [LARGE SCALE GENOMIC DNA]</scope>
    <source>
        <strain evidence="6 7">D301</strain>
    </source>
</reference>
<keyword evidence="7" id="KW-1185">Reference proteome</keyword>
<evidence type="ECO:0000256" key="2">
    <source>
        <dbReference type="ARBA" id="ARBA00023027"/>
    </source>
</evidence>
<feature type="domain" description="3-hydroxyisobutyrate dehydrogenase-like NAD-binding" evidence="5">
    <location>
        <begin position="148"/>
        <end position="267"/>
    </location>
</feature>
<accession>A0A0G3G4L8</accession>